<sequence>MMVSKTGAHNLLRISRVLKSLGELGLEHLKAPLVEFLLYEVMDENGFLRDDKTSLQCLHDFWIPLLRNKPQRESIRKKFIHLYGRRKVRSMPLSPEPPPASSTQEEEETGFFHRFGSLRNSLGGTIRRSLRQRSPSGQKTKQQVE</sequence>
<protein>
    <recommendedName>
        <fullName evidence="3">Opioid growth factor receptor (OGFr) conserved domain-containing protein</fullName>
    </recommendedName>
</protein>
<feature type="domain" description="Opioid growth factor receptor (OGFr) conserved" evidence="3">
    <location>
        <begin position="8"/>
        <end position="84"/>
    </location>
</feature>
<evidence type="ECO:0000259" key="3">
    <source>
        <dbReference type="Pfam" id="PF04664"/>
    </source>
</evidence>
<dbReference type="GO" id="GO:0140625">
    <property type="term" value="F:opioid growth factor receptor activity"/>
    <property type="evidence" value="ECO:0007669"/>
    <property type="project" value="InterPro"/>
</dbReference>
<feature type="region of interest" description="Disordered" evidence="2">
    <location>
        <begin position="89"/>
        <end position="145"/>
    </location>
</feature>
<evidence type="ECO:0000256" key="1">
    <source>
        <dbReference type="ARBA" id="ARBA00010365"/>
    </source>
</evidence>
<organism evidence="4">
    <name type="scientific">Cyprideis torosa</name>
    <dbReference type="NCBI Taxonomy" id="163714"/>
    <lineage>
        <taxon>Eukaryota</taxon>
        <taxon>Metazoa</taxon>
        <taxon>Ecdysozoa</taxon>
        <taxon>Arthropoda</taxon>
        <taxon>Crustacea</taxon>
        <taxon>Oligostraca</taxon>
        <taxon>Ostracoda</taxon>
        <taxon>Podocopa</taxon>
        <taxon>Podocopida</taxon>
        <taxon>Cytherocopina</taxon>
        <taxon>Cytheroidea</taxon>
        <taxon>Cytherideidae</taxon>
        <taxon>Cyprideis</taxon>
    </lineage>
</organism>
<reference evidence="4" key="1">
    <citation type="submission" date="2020-11" db="EMBL/GenBank/DDBJ databases">
        <authorList>
            <person name="Tran Van P."/>
        </authorList>
    </citation>
    <scope>NUCLEOTIDE SEQUENCE</scope>
</reference>
<accession>A0A7R8ZTS4</accession>
<dbReference type="EMBL" id="OB681465">
    <property type="protein sequence ID" value="CAD7236733.1"/>
    <property type="molecule type" value="Genomic_DNA"/>
</dbReference>
<dbReference type="AlphaFoldDB" id="A0A7R8ZTS4"/>
<evidence type="ECO:0000313" key="4">
    <source>
        <dbReference type="EMBL" id="CAD7236733.1"/>
    </source>
</evidence>
<feature type="compositionally biased region" description="Polar residues" evidence="2">
    <location>
        <begin position="132"/>
        <end position="145"/>
    </location>
</feature>
<dbReference type="InterPro" id="IPR039574">
    <property type="entry name" value="OGFr"/>
</dbReference>
<evidence type="ECO:0000256" key="2">
    <source>
        <dbReference type="SAM" id="MobiDB-lite"/>
    </source>
</evidence>
<dbReference type="PANTHER" id="PTHR14015:SF2">
    <property type="entry name" value="OPIOID GROWTH FACTOR RECEPTOR (OGFR) CONSERVED DOMAIN-CONTAINING PROTEIN"/>
    <property type="match status" value="1"/>
</dbReference>
<name>A0A7R8ZTS4_9CRUS</name>
<dbReference type="Pfam" id="PF04664">
    <property type="entry name" value="OGFr_N"/>
    <property type="match status" value="1"/>
</dbReference>
<feature type="non-terminal residue" evidence="4">
    <location>
        <position position="145"/>
    </location>
</feature>
<dbReference type="PANTHER" id="PTHR14015">
    <property type="entry name" value="OPIOID GROWTH FACTOR RECEPTOR OGFR ZETA-TYPE OPIOID RECEPTOR"/>
    <property type="match status" value="1"/>
</dbReference>
<dbReference type="InterPro" id="IPR006757">
    <property type="entry name" value="OGF_rcpt"/>
</dbReference>
<proteinExistence type="inferred from homology"/>
<comment type="similarity">
    <text evidence="1">Belongs to the opioid growth factor receptor family.</text>
</comment>
<dbReference type="OrthoDB" id="9030204at2759"/>
<gene>
    <name evidence="4" type="ORF">CTOB1V02_LOCUS14548</name>
</gene>
<dbReference type="GO" id="GO:0016020">
    <property type="term" value="C:membrane"/>
    <property type="evidence" value="ECO:0007669"/>
    <property type="project" value="InterPro"/>
</dbReference>